<evidence type="ECO:0000313" key="4">
    <source>
        <dbReference type="EMBL" id="MBW8637089.1"/>
    </source>
</evidence>
<sequence length="423" mass="46016">MNVQSKKPITAAEQSLLDRYSERRDALQGDASVTELRDGLVHDFAQTGLPGRRIETWHYTDLRTLLKSAPSDFSAEAGASAKPIVPDSIVLSARNDCQDSAIPDGMDVSSFKELLASERATDLLASKRSDDFIGRVNSMFVDGGSVVEVSKGAKLEKTIEFQNASLGGHLHTRMSVNIGEGASGTFIERQIAAGKTDSFVSSITDLTIGKGAAVTWIISQERGVSDTHLGQINIRLGEDARLTLFIANAGGHLVRQEVHVTADGENSDFALRGVNLLGGDSHTDITMEFDHLVANCVSAETLRNVVFDRARGVFQGQIRVAQIAQKTDAKMACNTLLLSDEGEFFSKPELEIFADDVQCGHGATVTDIDENHLFYLKARGISDSKARAMLVNAFISEIVEDLEQEDLVEAFENRFSEWLAQHA</sequence>
<dbReference type="Proteomes" id="UP001196509">
    <property type="component" value="Unassembled WGS sequence"/>
</dbReference>
<reference evidence="4" key="1">
    <citation type="submission" date="2021-08" db="EMBL/GenBank/DDBJ databases">
        <title>Hoeflea bacterium WL0058 sp. nov., isolated from the sediment.</title>
        <authorList>
            <person name="Wang L."/>
            <person name="Zhang D."/>
        </authorList>
    </citation>
    <scope>NUCLEOTIDE SEQUENCE</scope>
    <source>
        <strain evidence="4">WL0058</strain>
    </source>
</reference>
<dbReference type="Pfam" id="PF01458">
    <property type="entry name" value="SUFBD_core"/>
    <property type="match status" value="1"/>
</dbReference>
<gene>
    <name evidence="4" type="primary">sufD</name>
    <name evidence="4" type="ORF">K1W69_07800</name>
</gene>
<dbReference type="NCBIfam" id="TIGR01981">
    <property type="entry name" value="sufD"/>
    <property type="match status" value="1"/>
</dbReference>
<dbReference type="SUPFAM" id="SSF101960">
    <property type="entry name" value="Stabilizer of iron transporter SufD"/>
    <property type="match status" value="1"/>
</dbReference>
<dbReference type="GO" id="GO:0016226">
    <property type="term" value="P:iron-sulfur cluster assembly"/>
    <property type="evidence" value="ECO:0007669"/>
    <property type="project" value="InterPro"/>
</dbReference>
<dbReference type="RefSeq" id="WP_220227716.1">
    <property type="nucleotide sequence ID" value="NZ_JAICBX010000001.1"/>
</dbReference>
<dbReference type="InterPro" id="IPR011542">
    <property type="entry name" value="SUF_FeS_clus_asmbl_SufD"/>
</dbReference>
<organism evidence="4 5">
    <name type="scientific">Flavimaribacter sediminis</name>
    <dbReference type="NCBI Taxonomy" id="2865987"/>
    <lineage>
        <taxon>Bacteria</taxon>
        <taxon>Pseudomonadati</taxon>
        <taxon>Pseudomonadota</taxon>
        <taxon>Alphaproteobacteria</taxon>
        <taxon>Hyphomicrobiales</taxon>
        <taxon>Rhizobiaceae</taxon>
        <taxon>Flavimaribacter</taxon>
    </lineage>
</organism>
<name>A0AAE3CZW7_9HYPH</name>
<dbReference type="InterPro" id="IPR055346">
    <property type="entry name" value="Fe-S_cluster_assembly_SufBD"/>
</dbReference>
<dbReference type="InterPro" id="IPR037284">
    <property type="entry name" value="SUF_FeS_clus_asmbl_SufBD_sf"/>
</dbReference>
<dbReference type="InterPro" id="IPR000825">
    <property type="entry name" value="SUF_FeS_clus_asmbl_SufBD_core"/>
</dbReference>
<evidence type="ECO:0000256" key="1">
    <source>
        <dbReference type="ARBA" id="ARBA00043967"/>
    </source>
</evidence>
<evidence type="ECO:0000259" key="2">
    <source>
        <dbReference type="Pfam" id="PF01458"/>
    </source>
</evidence>
<evidence type="ECO:0000259" key="3">
    <source>
        <dbReference type="Pfam" id="PF19295"/>
    </source>
</evidence>
<comment type="caution">
    <text evidence="4">The sequence shown here is derived from an EMBL/GenBank/DDBJ whole genome shotgun (WGS) entry which is preliminary data.</text>
</comment>
<feature type="domain" description="SUF system FeS cluster assembly SufBD N-terminal" evidence="3">
    <location>
        <begin position="12"/>
        <end position="68"/>
    </location>
</feature>
<dbReference type="InterPro" id="IPR045595">
    <property type="entry name" value="SufBD_N"/>
</dbReference>
<keyword evidence="5" id="KW-1185">Reference proteome</keyword>
<dbReference type="AlphaFoldDB" id="A0AAE3CZW7"/>
<comment type="similarity">
    <text evidence="1">Belongs to the iron-sulfur cluster assembly SufBD family.</text>
</comment>
<dbReference type="PANTHER" id="PTHR43575:SF1">
    <property type="entry name" value="PROTEIN ABCI7, CHLOROPLASTIC"/>
    <property type="match status" value="1"/>
</dbReference>
<evidence type="ECO:0000313" key="5">
    <source>
        <dbReference type="Proteomes" id="UP001196509"/>
    </source>
</evidence>
<dbReference type="Pfam" id="PF19295">
    <property type="entry name" value="SufBD_N"/>
    <property type="match status" value="1"/>
</dbReference>
<feature type="domain" description="SUF system FeS cluster assembly SufBD core" evidence="2">
    <location>
        <begin position="168"/>
        <end position="394"/>
    </location>
</feature>
<proteinExistence type="inferred from homology"/>
<dbReference type="PANTHER" id="PTHR43575">
    <property type="entry name" value="PROTEIN ABCI7, CHLOROPLASTIC"/>
    <property type="match status" value="1"/>
</dbReference>
<protein>
    <submittedName>
        <fullName evidence="4">Fe-S cluster assembly protein SufD</fullName>
    </submittedName>
</protein>
<dbReference type="EMBL" id="JAICBX010000001">
    <property type="protein sequence ID" value="MBW8637089.1"/>
    <property type="molecule type" value="Genomic_DNA"/>
</dbReference>
<accession>A0AAE3CZW7</accession>